<accession>A0A8T1TWX7</accession>
<dbReference type="Proteomes" id="UP000688947">
    <property type="component" value="Unassembled WGS sequence"/>
</dbReference>
<dbReference type="EMBL" id="JAENGZ010001375">
    <property type="protein sequence ID" value="KAG6948492.1"/>
    <property type="molecule type" value="Genomic_DNA"/>
</dbReference>
<evidence type="ECO:0000313" key="4">
    <source>
        <dbReference type="EMBL" id="KAG6948492.1"/>
    </source>
</evidence>
<protein>
    <recommendedName>
        <fullName evidence="6">Calcineurin-like phosphoesterase domain-containing protein</fullName>
    </recommendedName>
</protein>
<evidence type="ECO:0000313" key="5">
    <source>
        <dbReference type="Proteomes" id="UP000688947"/>
    </source>
</evidence>
<reference evidence="4" key="1">
    <citation type="submission" date="2021-01" db="EMBL/GenBank/DDBJ databases">
        <title>Phytophthora aleatoria, a newly-described species from Pinus radiata is distinct from Phytophthora cactorum isolates based on comparative genomics.</title>
        <authorList>
            <person name="Mcdougal R."/>
            <person name="Panda P."/>
            <person name="Williams N."/>
            <person name="Studholme D.J."/>
        </authorList>
    </citation>
    <scope>NUCLEOTIDE SEQUENCE</scope>
    <source>
        <strain evidence="4">NZFS 3830</strain>
    </source>
</reference>
<dbReference type="InterPro" id="IPR051558">
    <property type="entry name" value="Metallophosphoesterase_PAP"/>
</dbReference>
<proteinExistence type="predicted"/>
<dbReference type="GO" id="GO:0016787">
    <property type="term" value="F:hydrolase activity"/>
    <property type="evidence" value="ECO:0007669"/>
    <property type="project" value="UniProtKB-KW"/>
</dbReference>
<sequence>MAPSTLTALCGLSAAALAWPLANAHQVVLLPEPQWTTDSKEIKFNPLAFLENQGFKTQEDFKAWRTQNGYKTLRDFMEHAKYNVTEGADFSCGWTNPKGTPQPIPAGGIMRSTGYTHDGPCEVWVADTRVYQGDNCHESLPRKEYPIDYSPCKGTCVLYWYWLGVRFLKNSYSWQVYKECIPLISNSTTNSSHATVTLAAQTSAQVSDPATAKYSVSVFGIGDWGATTYKGSCCGSNSNNYDLNSQEVVATLMNIEAGASLKPKAVLAHGDNFYWNGINYLAERDGRFAASFESKYDGDNIKSVPWVAVMGNHDYGGSDYICSSGDKLVPCNNTAELFQGLENKFKWQSEYTSPNDNRWAMDGRFYVHRVKDPATGVSIDIFNVDTNDNDHGAELICCQCCGYAKTDSSGCNTITRKGKYCFDGDKAMFDTCKAKFAKWGNESRTQLAKLAAKSDATWKIKLRRSGLLHGHTHAEKHDYSKAVGVHFIENGAGGGRQSGKASHIQAYAANLVKNEWSYTPGEYGFFSMQASTDWMKLQYHTADNKWNFTEKWEDTTIGGVVTKHAGTFRLMAQKDKEEF</sequence>
<feature type="signal peptide" evidence="3">
    <location>
        <begin position="1"/>
        <end position="24"/>
    </location>
</feature>
<keyword evidence="2" id="KW-0378">Hydrolase</keyword>
<dbReference type="VEuPathDB" id="FungiDB:PC110_g19803"/>
<dbReference type="AlphaFoldDB" id="A0A8T1TWX7"/>
<dbReference type="OrthoDB" id="411211at2759"/>
<name>A0A8T1TWX7_9STRA</name>
<feature type="chain" id="PRO_5035902997" description="Calcineurin-like phosphoesterase domain-containing protein" evidence="3">
    <location>
        <begin position="25"/>
        <end position="579"/>
    </location>
</feature>
<evidence type="ECO:0000256" key="1">
    <source>
        <dbReference type="ARBA" id="ARBA00022729"/>
    </source>
</evidence>
<keyword evidence="1 3" id="KW-0732">Signal</keyword>
<evidence type="ECO:0000256" key="3">
    <source>
        <dbReference type="SAM" id="SignalP"/>
    </source>
</evidence>
<evidence type="ECO:0008006" key="6">
    <source>
        <dbReference type="Google" id="ProtNLM"/>
    </source>
</evidence>
<gene>
    <name evidence="4" type="ORF">JG687_00015445</name>
</gene>
<comment type="caution">
    <text evidence="4">The sequence shown here is derived from an EMBL/GenBank/DDBJ whole genome shotgun (WGS) entry which is preliminary data.</text>
</comment>
<dbReference type="PANTHER" id="PTHR10161">
    <property type="entry name" value="TARTRATE-RESISTANT ACID PHOSPHATASE TYPE 5"/>
    <property type="match status" value="1"/>
</dbReference>
<organism evidence="4 5">
    <name type="scientific">Phytophthora cactorum</name>
    <dbReference type="NCBI Taxonomy" id="29920"/>
    <lineage>
        <taxon>Eukaryota</taxon>
        <taxon>Sar</taxon>
        <taxon>Stramenopiles</taxon>
        <taxon>Oomycota</taxon>
        <taxon>Peronosporomycetes</taxon>
        <taxon>Peronosporales</taxon>
        <taxon>Peronosporaceae</taxon>
        <taxon>Phytophthora</taxon>
    </lineage>
</organism>
<dbReference type="PANTHER" id="PTHR10161:SF14">
    <property type="entry name" value="TARTRATE-RESISTANT ACID PHOSPHATASE TYPE 5"/>
    <property type="match status" value="1"/>
</dbReference>
<dbReference type="VEuPathDB" id="FungiDB:PC110_g19804"/>
<evidence type="ECO:0000256" key="2">
    <source>
        <dbReference type="ARBA" id="ARBA00022801"/>
    </source>
</evidence>